<evidence type="ECO:0000313" key="3">
    <source>
        <dbReference type="EMBL" id="SSX00288.1"/>
    </source>
</evidence>
<protein>
    <submittedName>
        <fullName evidence="3">CSON002173 protein</fullName>
    </submittedName>
</protein>
<accession>A0A336K9F9</accession>
<dbReference type="EMBL" id="UFQT01000135">
    <property type="protein sequence ID" value="SSX20668.1"/>
    <property type="molecule type" value="Genomic_DNA"/>
</dbReference>
<sequence length="601" mass="70686">MDLEPEKNVSLLLNLPNELLLCILEQLPIKDILEVRATCTQLFELCNERFMSNTTLHINYCRFPTDILTDFGISIPRTINSLRFGEQVDFERGHEEFLMQFGKEIQTITFYECKNLSDKEFLYLIKFFPDLKELEIKAHFLSVDEIFGRNIKLVDDDNREDLRRVFKKLRKFSTECCYVSPQQFNDLVELMPALEAIKVSYISTFESCLTPRTISSFVRSRERQLRFLECGDSASDGIDDKFFYELSQLTDLQLKKITFSMKSVHEDALKAFLNTQSDLEIIEMFHSWKMSEEIVQYIGENLFNLKVLALKNGVPRLKGLSFMRELKHLNELYLIDNRDVMSTFKFHDDFHVAYGIEEKFPLLRKLHLDNMIRGICIDCWEKLGLAFPNLTHLSLYRNKIEDNCLPIIFKHFTHLKSLNLNRCNQITDNGMLDLLNTSSNVRFPLSNLKKLQILQLKRCSNITDKTFTELSPMLNLRELDLSEVDVSETGIESIVNKFPKLEHLTLNECPKINNNCLKHICEKLRRLKYLNVSRTRFVLNWNLVSNNCQYLQILEAEGCAVRCKQIYELFEKVPSLLYLKCSTLGIRRFEHMRDKIFYEQK</sequence>
<feature type="domain" description="F-box" evidence="2">
    <location>
        <begin position="9"/>
        <end position="58"/>
    </location>
</feature>
<dbReference type="InterPro" id="IPR006553">
    <property type="entry name" value="Leu-rich_rpt_Cys-con_subtyp"/>
</dbReference>
<organism evidence="3">
    <name type="scientific">Culicoides sonorensis</name>
    <name type="common">Biting midge</name>
    <dbReference type="NCBI Taxonomy" id="179676"/>
    <lineage>
        <taxon>Eukaryota</taxon>
        <taxon>Metazoa</taxon>
        <taxon>Ecdysozoa</taxon>
        <taxon>Arthropoda</taxon>
        <taxon>Hexapoda</taxon>
        <taxon>Insecta</taxon>
        <taxon>Pterygota</taxon>
        <taxon>Neoptera</taxon>
        <taxon>Endopterygota</taxon>
        <taxon>Diptera</taxon>
        <taxon>Nematocera</taxon>
        <taxon>Chironomoidea</taxon>
        <taxon>Ceratopogonidae</taxon>
        <taxon>Ceratopogoninae</taxon>
        <taxon>Culicoides</taxon>
        <taxon>Monoculicoides</taxon>
    </lineage>
</organism>
<dbReference type="InterPro" id="IPR057207">
    <property type="entry name" value="FBXL15_LRR"/>
</dbReference>
<dbReference type="SUPFAM" id="SSF52058">
    <property type="entry name" value="L domain-like"/>
    <property type="match status" value="1"/>
</dbReference>
<dbReference type="SUPFAM" id="SSF52047">
    <property type="entry name" value="RNI-like"/>
    <property type="match status" value="1"/>
</dbReference>
<gene>
    <name evidence="3" type="primary">CSON002173</name>
</gene>
<dbReference type="GO" id="GO:0031146">
    <property type="term" value="P:SCF-dependent proteasomal ubiquitin-dependent protein catabolic process"/>
    <property type="evidence" value="ECO:0007669"/>
    <property type="project" value="TreeGrafter"/>
</dbReference>
<dbReference type="InterPro" id="IPR036047">
    <property type="entry name" value="F-box-like_dom_sf"/>
</dbReference>
<dbReference type="PANTHER" id="PTHR13318">
    <property type="entry name" value="PARTNER OF PAIRED, ISOFORM B-RELATED"/>
    <property type="match status" value="1"/>
</dbReference>
<dbReference type="SUPFAM" id="SSF81383">
    <property type="entry name" value="F-box domain"/>
    <property type="match status" value="1"/>
</dbReference>
<dbReference type="VEuPathDB" id="VectorBase:CSON002173"/>
<dbReference type="SMART" id="SM00367">
    <property type="entry name" value="LRR_CC"/>
    <property type="match status" value="6"/>
</dbReference>
<reference evidence="4" key="2">
    <citation type="submission" date="2018-07" db="EMBL/GenBank/DDBJ databases">
        <authorList>
            <person name="Quirk P.G."/>
            <person name="Krulwich T.A."/>
        </authorList>
    </citation>
    <scope>NUCLEOTIDE SEQUENCE</scope>
</reference>
<evidence type="ECO:0000256" key="1">
    <source>
        <dbReference type="ARBA" id="ARBA00022786"/>
    </source>
</evidence>
<dbReference type="GO" id="GO:0019005">
    <property type="term" value="C:SCF ubiquitin ligase complex"/>
    <property type="evidence" value="ECO:0007669"/>
    <property type="project" value="TreeGrafter"/>
</dbReference>
<dbReference type="InterPro" id="IPR001810">
    <property type="entry name" value="F-box_dom"/>
</dbReference>
<evidence type="ECO:0000259" key="2">
    <source>
        <dbReference type="PROSITE" id="PS50181"/>
    </source>
</evidence>
<dbReference type="OMA" id="EQRTICK"/>
<name>A0A336K9F9_CULSO</name>
<dbReference type="Pfam" id="PF12937">
    <property type="entry name" value="F-box-like"/>
    <property type="match status" value="1"/>
</dbReference>
<proteinExistence type="predicted"/>
<dbReference type="Pfam" id="PF25372">
    <property type="entry name" value="DUF7885"/>
    <property type="match status" value="1"/>
</dbReference>
<dbReference type="EMBL" id="UFQS01000135">
    <property type="protein sequence ID" value="SSX00288.1"/>
    <property type="molecule type" value="Genomic_DNA"/>
</dbReference>
<dbReference type="AlphaFoldDB" id="A0A336K9F9"/>
<dbReference type="SMART" id="SM00256">
    <property type="entry name" value="FBOX"/>
    <property type="match status" value="1"/>
</dbReference>
<dbReference type="PANTHER" id="PTHR13318:SF190">
    <property type="entry name" value="PARTNER OF PAIRED, ISOFORM B"/>
    <property type="match status" value="1"/>
</dbReference>
<keyword evidence="1" id="KW-0833">Ubl conjugation pathway</keyword>
<evidence type="ECO:0000313" key="4">
    <source>
        <dbReference type="EMBL" id="SSX20668.1"/>
    </source>
</evidence>
<dbReference type="PROSITE" id="PS50181">
    <property type="entry name" value="FBOX"/>
    <property type="match status" value="1"/>
</dbReference>
<reference evidence="3" key="1">
    <citation type="submission" date="2018-04" db="EMBL/GenBank/DDBJ databases">
        <authorList>
            <person name="Go L.Y."/>
            <person name="Mitchell J.A."/>
        </authorList>
    </citation>
    <scope>NUCLEOTIDE SEQUENCE</scope>
    <source>
        <tissue evidence="3">Whole organism</tissue>
    </source>
</reference>
<dbReference type="Gene3D" id="3.80.10.10">
    <property type="entry name" value="Ribonuclease Inhibitor"/>
    <property type="match status" value="3"/>
</dbReference>
<dbReference type="InterPro" id="IPR032675">
    <property type="entry name" value="LRR_dom_sf"/>
</dbReference>